<dbReference type="Pfam" id="PF12825">
    <property type="entry name" value="DUF3818"/>
    <property type="match status" value="2"/>
</dbReference>
<keyword evidence="5" id="KW-1185">Reference proteome</keyword>
<dbReference type="PANTHER" id="PTHR47185:SF2">
    <property type="entry name" value="FUNGAL PROTEIN"/>
    <property type="match status" value="1"/>
</dbReference>
<protein>
    <recommendedName>
        <fullName evidence="6">PX-associated domain-containing protein</fullName>
    </recommendedName>
</protein>
<dbReference type="Proteomes" id="UP000308768">
    <property type="component" value="Unassembled WGS sequence"/>
</dbReference>
<comment type="caution">
    <text evidence="4">The sequence shown here is derived from an EMBL/GenBank/DDBJ whole genome shotgun (WGS) entry which is preliminary data.</text>
</comment>
<dbReference type="AlphaFoldDB" id="A0A4U0X0A2"/>
<feature type="region of interest" description="Disordered" evidence="1">
    <location>
        <begin position="600"/>
        <end position="621"/>
    </location>
</feature>
<dbReference type="InterPro" id="IPR024555">
    <property type="entry name" value="PX-associated"/>
</dbReference>
<dbReference type="InterPro" id="IPR024554">
    <property type="entry name" value="LEC1-like_C"/>
</dbReference>
<sequence length="645" mass="70909">MGSTALSPEQAHALFDILTHHETYAEIENFKYPGAITHYGPPFKLEKGASSTSPVLQTLLSKFALRLPGLRDVSSDFWHTRCQSLIEELSAAELSESYDKGVLGIRKTLATAISALIEYPARGALGGFARQETARSDVKYDKSNSEDILAAFDDFLQQLVHGSMIDDLFAKAAETDDLSKHDSVVQAAHGYIVINLASFLHYTLVLSPEGPALLRVLENINKLVPYVLIRQTLRAGNVASMINGMTKLLLAKVSVTAVTNWLGISNSADEGMNLLQQIISTVLGWDVKDLKSRASKIEKNREAPSKEQLQAIKDYVQKPREEHEECRSQKKQSRSIIAVLLSLSSAPVELSDVQHELALEYLSLQLSLRDRDVLGKILCHHQPDHLTQAIRDLVSAYEPMIRQVHQAVDLSGTVGDFEAFLSEMIKLSKGDAKDGKVPSVEDYIRLLHKYQGCSHKFLHQVAKNGKDVTKWFQEYAHEAAGQFRQRQGQPNGASDLAAGSMTSTLDSLISKLSDQDHQSVLRDVDAHVQYIASLSSASSARLKAVAAGSGRTAYGPGMYLARWQSLLDATPITPATPEGPVRRGKSTEVKDAARVDVDGERKGAVDAREEAKVVGEKQPEAPNVDETMRLLGKDFREVLAGRVKR</sequence>
<organism evidence="4 5">
    <name type="scientific">Cryomyces minteri</name>
    <dbReference type="NCBI Taxonomy" id="331657"/>
    <lineage>
        <taxon>Eukaryota</taxon>
        <taxon>Fungi</taxon>
        <taxon>Dikarya</taxon>
        <taxon>Ascomycota</taxon>
        <taxon>Pezizomycotina</taxon>
        <taxon>Dothideomycetes</taxon>
        <taxon>Dothideomycetes incertae sedis</taxon>
        <taxon>Cryomyces</taxon>
    </lineage>
</organism>
<feature type="compositionally biased region" description="Basic and acidic residues" evidence="1">
    <location>
        <begin position="600"/>
        <end position="619"/>
    </location>
</feature>
<dbReference type="STRING" id="331657.A0A4U0X0A2"/>
<evidence type="ECO:0000313" key="5">
    <source>
        <dbReference type="Proteomes" id="UP000308768"/>
    </source>
</evidence>
<dbReference type="InterPro" id="IPR047168">
    <property type="entry name" value="LEC1-like"/>
</dbReference>
<evidence type="ECO:0000259" key="2">
    <source>
        <dbReference type="Pfam" id="PF12825"/>
    </source>
</evidence>
<feature type="domain" description="PX" evidence="2">
    <location>
        <begin position="360"/>
        <end position="482"/>
    </location>
</feature>
<feature type="domain" description="PX-associated" evidence="3">
    <location>
        <begin position="3"/>
        <end position="121"/>
    </location>
</feature>
<evidence type="ECO:0000256" key="1">
    <source>
        <dbReference type="SAM" id="MobiDB-lite"/>
    </source>
</evidence>
<feature type="domain" description="PX" evidence="2">
    <location>
        <begin position="166"/>
        <end position="346"/>
    </location>
</feature>
<evidence type="ECO:0000313" key="4">
    <source>
        <dbReference type="EMBL" id="TKA69584.1"/>
    </source>
</evidence>
<gene>
    <name evidence="4" type="ORF">B0A49_05230</name>
</gene>
<dbReference type="GO" id="GO:0035091">
    <property type="term" value="F:phosphatidylinositol binding"/>
    <property type="evidence" value="ECO:0007669"/>
    <property type="project" value="TreeGrafter"/>
</dbReference>
<evidence type="ECO:0000259" key="3">
    <source>
        <dbReference type="Pfam" id="PF12828"/>
    </source>
</evidence>
<accession>A0A4U0X0A2</accession>
<dbReference type="Pfam" id="PF12828">
    <property type="entry name" value="PXB"/>
    <property type="match status" value="1"/>
</dbReference>
<proteinExistence type="predicted"/>
<evidence type="ECO:0008006" key="6">
    <source>
        <dbReference type="Google" id="ProtNLM"/>
    </source>
</evidence>
<dbReference type="PANTHER" id="PTHR47185">
    <property type="entry name" value="PX DOMAIN-CONTAINING PROTEIN YPR097W"/>
    <property type="match status" value="1"/>
</dbReference>
<name>A0A4U0X0A2_9PEZI</name>
<reference evidence="4 5" key="1">
    <citation type="submission" date="2017-03" db="EMBL/GenBank/DDBJ databases">
        <title>Genomes of endolithic fungi from Antarctica.</title>
        <authorList>
            <person name="Coleine C."/>
            <person name="Masonjones S."/>
            <person name="Stajich J.E."/>
        </authorList>
    </citation>
    <scope>NUCLEOTIDE SEQUENCE [LARGE SCALE GENOMIC DNA]</scope>
    <source>
        <strain evidence="4 5">CCFEE 5187</strain>
    </source>
</reference>
<dbReference type="EMBL" id="NAJN01000717">
    <property type="protein sequence ID" value="TKA69584.1"/>
    <property type="molecule type" value="Genomic_DNA"/>
</dbReference>
<dbReference type="OrthoDB" id="2117459at2759"/>